<keyword evidence="13" id="KW-0496">Mitochondrion</keyword>
<evidence type="ECO:0000256" key="3">
    <source>
        <dbReference type="ARBA" id="ARBA00007152"/>
    </source>
</evidence>
<reference evidence="19 20" key="1">
    <citation type="submission" date="2015-08" db="EMBL/GenBank/DDBJ databases">
        <title>Ancestral chromatin configuration constrains chromatin evolution on differentiating sex chromosomes in Drosophila.</title>
        <authorList>
            <person name="Zhou Q."/>
            <person name="Bachtrog D."/>
        </authorList>
    </citation>
    <scope>NUCLEOTIDE SEQUENCE [LARGE SCALE GENOMIC DNA]</scope>
    <source>
        <tissue evidence="19">Whole larvae</tissue>
    </source>
</reference>
<dbReference type="InterPro" id="IPR019173">
    <property type="entry name" value="NADH_UbQ_OxRdtase_B5_su"/>
</dbReference>
<keyword evidence="11" id="KW-0249">Electron transport</keyword>
<keyword evidence="6" id="KW-0813">Transport</keyword>
<keyword evidence="8 18" id="KW-0812">Transmembrane</keyword>
<dbReference type="Proteomes" id="UP000494163">
    <property type="component" value="Chromosome 3L"/>
</dbReference>
<evidence type="ECO:0000256" key="18">
    <source>
        <dbReference type="SAM" id="Phobius"/>
    </source>
</evidence>
<gene>
    <name evidence="19" type="ORF">Dbus_chr3Lg621</name>
</gene>
<comment type="similarity">
    <text evidence="3">Belongs to the complex I NDUFB5 subunit family.</text>
</comment>
<keyword evidence="7" id="KW-0679">Respiratory chain</keyword>
<evidence type="ECO:0000256" key="11">
    <source>
        <dbReference type="ARBA" id="ARBA00022982"/>
    </source>
</evidence>
<evidence type="ECO:0000256" key="6">
    <source>
        <dbReference type="ARBA" id="ARBA00022448"/>
    </source>
</evidence>
<evidence type="ECO:0000256" key="1">
    <source>
        <dbReference type="ARBA" id="ARBA00003195"/>
    </source>
</evidence>
<accession>A0A0M4ENE4</accession>
<comment type="subcellular location">
    <subcellularLocation>
        <location evidence="2">Mitochondrion inner membrane</location>
        <topology evidence="2">Single-pass membrane protein</topology>
    </subcellularLocation>
</comment>
<evidence type="ECO:0000256" key="2">
    <source>
        <dbReference type="ARBA" id="ARBA00004434"/>
    </source>
</evidence>
<dbReference type="SMR" id="A0A0M4ENE4"/>
<dbReference type="Pfam" id="PF09781">
    <property type="entry name" value="NDUF_B5"/>
    <property type="match status" value="1"/>
</dbReference>
<dbReference type="PANTHER" id="PTHR13178:SF0">
    <property type="entry name" value="NADH DEHYDROGENASE [UBIQUINONE] 1 BETA SUBCOMPLEX SUBUNIT 5, MITOCHONDRIAL"/>
    <property type="match status" value="1"/>
</dbReference>
<dbReference type="EMBL" id="CP012525">
    <property type="protein sequence ID" value="ALC43455.1"/>
    <property type="molecule type" value="Genomic_DNA"/>
</dbReference>
<name>A0A0M4ENE4_DROBS</name>
<evidence type="ECO:0000256" key="14">
    <source>
        <dbReference type="ARBA" id="ARBA00023136"/>
    </source>
</evidence>
<evidence type="ECO:0000256" key="9">
    <source>
        <dbReference type="ARBA" id="ARBA00022792"/>
    </source>
</evidence>
<dbReference type="OMA" id="HHHMTIK"/>
<evidence type="ECO:0000313" key="20">
    <source>
        <dbReference type="Proteomes" id="UP000494163"/>
    </source>
</evidence>
<keyword evidence="12 18" id="KW-1133">Transmembrane helix</keyword>
<dbReference type="GO" id="GO:0005743">
    <property type="term" value="C:mitochondrial inner membrane"/>
    <property type="evidence" value="ECO:0007669"/>
    <property type="project" value="UniProtKB-SubCell"/>
</dbReference>
<evidence type="ECO:0000256" key="10">
    <source>
        <dbReference type="ARBA" id="ARBA00022946"/>
    </source>
</evidence>
<evidence type="ECO:0000256" key="5">
    <source>
        <dbReference type="ARBA" id="ARBA00015175"/>
    </source>
</evidence>
<proteinExistence type="inferred from homology"/>
<keyword evidence="9" id="KW-0999">Mitochondrion inner membrane</keyword>
<comment type="subunit">
    <text evidence="4">Complex I is composed of 45 different subunits.</text>
</comment>
<dbReference type="PANTHER" id="PTHR13178">
    <property type="entry name" value="NADH-UBIQUINONE OXIDOREDUCTASE SGDH SUBUNIT"/>
    <property type="match status" value="1"/>
</dbReference>
<protein>
    <recommendedName>
        <fullName evidence="5">NADH dehydrogenase [ubiquinone] 1 beta subcomplex subunit 5, mitochondrial</fullName>
    </recommendedName>
    <alternativeName>
        <fullName evidence="16">Complex I-SGDH</fullName>
    </alternativeName>
    <alternativeName>
        <fullName evidence="15">NADH-ubiquinone oxidoreductase SGDH subunit</fullName>
    </alternativeName>
</protein>
<evidence type="ECO:0000256" key="8">
    <source>
        <dbReference type="ARBA" id="ARBA00022692"/>
    </source>
</evidence>
<organism evidence="19 20">
    <name type="scientific">Drosophila busckii</name>
    <name type="common">Fruit fly</name>
    <dbReference type="NCBI Taxonomy" id="30019"/>
    <lineage>
        <taxon>Eukaryota</taxon>
        <taxon>Metazoa</taxon>
        <taxon>Ecdysozoa</taxon>
        <taxon>Arthropoda</taxon>
        <taxon>Hexapoda</taxon>
        <taxon>Insecta</taxon>
        <taxon>Pterygota</taxon>
        <taxon>Neoptera</taxon>
        <taxon>Endopterygota</taxon>
        <taxon>Diptera</taxon>
        <taxon>Brachycera</taxon>
        <taxon>Muscomorpha</taxon>
        <taxon>Ephydroidea</taxon>
        <taxon>Drosophilidae</taxon>
        <taxon>Drosophila</taxon>
    </lineage>
</organism>
<evidence type="ECO:0000256" key="7">
    <source>
        <dbReference type="ARBA" id="ARBA00022660"/>
    </source>
</evidence>
<keyword evidence="17" id="KW-0175">Coiled coil</keyword>
<dbReference type="OrthoDB" id="9995605at2759"/>
<keyword evidence="20" id="KW-1185">Reference proteome</keyword>
<keyword evidence="14 18" id="KW-0472">Membrane</keyword>
<evidence type="ECO:0000313" key="19">
    <source>
        <dbReference type="EMBL" id="ALC43455.1"/>
    </source>
</evidence>
<evidence type="ECO:0000256" key="16">
    <source>
        <dbReference type="ARBA" id="ARBA00032550"/>
    </source>
</evidence>
<evidence type="ECO:0000256" key="13">
    <source>
        <dbReference type="ARBA" id="ARBA00023128"/>
    </source>
</evidence>
<sequence length="186" mass="22143">MVGWSRILSPAAQFAKYRAVLQTPACRRALQQQLRQMSGDHGHHHMVIKPSRFQWDKFKDLMHFYVMLGVVPITALVLYSNIFVGPAQLSEIPEGYVPKHWEHEKHPISRFISRFMLNSQQQNYEKALHHLYEENEKAQIRLLEEEIRRKMSERNDYQAYYYRPTMAKYHRVSKEAADELENLRGD</sequence>
<evidence type="ECO:0000256" key="15">
    <source>
        <dbReference type="ARBA" id="ARBA00032395"/>
    </source>
</evidence>
<keyword evidence="10" id="KW-0809">Transit peptide</keyword>
<evidence type="ECO:0000256" key="17">
    <source>
        <dbReference type="SAM" id="Coils"/>
    </source>
</evidence>
<comment type="function">
    <text evidence="1">Accessory subunit of the mitochondrial membrane respiratory chain NADH dehydrogenase (Complex I), that is believed not to be involved in catalysis. Complex I functions in the transfer of electrons from NADH to the respiratory chain. The immediate electron acceptor for the enzyme is believed to be ubiquinone.</text>
</comment>
<evidence type="ECO:0000256" key="12">
    <source>
        <dbReference type="ARBA" id="ARBA00022989"/>
    </source>
</evidence>
<evidence type="ECO:0000256" key="4">
    <source>
        <dbReference type="ARBA" id="ARBA00011533"/>
    </source>
</evidence>
<feature type="transmembrane region" description="Helical" evidence="18">
    <location>
        <begin position="62"/>
        <end position="84"/>
    </location>
</feature>
<dbReference type="AlphaFoldDB" id="A0A0M4ENE4"/>
<dbReference type="STRING" id="30019.A0A0M4ENE4"/>
<feature type="coiled-coil region" evidence="17">
    <location>
        <begin position="121"/>
        <end position="153"/>
    </location>
</feature>